<gene>
    <name evidence="1" type="ORF">C4F51_16140</name>
</gene>
<keyword evidence="2" id="KW-1185">Reference proteome</keyword>
<dbReference type="RefSeq" id="WP_193911482.1">
    <property type="nucleotide sequence ID" value="NZ_PRDL01000001.1"/>
</dbReference>
<protein>
    <submittedName>
        <fullName evidence="1">DUF1249 domain-containing protein</fullName>
    </submittedName>
</protein>
<dbReference type="PANTHER" id="PTHR38774:SF1">
    <property type="entry name" value="CYTOPLASMIC PROTEIN"/>
    <property type="match status" value="1"/>
</dbReference>
<organism evidence="1 2">
    <name type="scientific">Cellvibrio polysaccharolyticus</name>
    <dbReference type="NCBI Taxonomy" id="2082724"/>
    <lineage>
        <taxon>Bacteria</taxon>
        <taxon>Pseudomonadati</taxon>
        <taxon>Pseudomonadota</taxon>
        <taxon>Gammaproteobacteria</taxon>
        <taxon>Cellvibrionales</taxon>
        <taxon>Cellvibrionaceae</taxon>
        <taxon>Cellvibrio</taxon>
    </lineage>
</organism>
<accession>A0A928YUH9</accession>
<dbReference type="PANTHER" id="PTHR38774">
    <property type="entry name" value="CYTOPLASMIC PROTEIN-RELATED"/>
    <property type="match status" value="1"/>
</dbReference>
<evidence type="ECO:0000313" key="1">
    <source>
        <dbReference type="EMBL" id="MBE8718706.1"/>
    </source>
</evidence>
<dbReference type="Proteomes" id="UP000652567">
    <property type="component" value="Unassembled WGS sequence"/>
</dbReference>
<dbReference type="EMBL" id="PRDL01000001">
    <property type="protein sequence ID" value="MBE8718706.1"/>
    <property type="molecule type" value="Genomic_DNA"/>
</dbReference>
<name>A0A928YUH9_9GAMM</name>
<dbReference type="Pfam" id="PF06853">
    <property type="entry name" value="DUF1249"/>
    <property type="match status" value="1"/>
</dbReference>
<comment type="caution">
    <text evidence="1">The sequence shown here is derived from an EMBL/GenBank/DDBJ whole genome shotgun (WGS) entry which is preliminary data.</text>
</comment>
<reference evidence="1" key="1">
    <citation type="submission" date="2018-07" db="EMBL/GenBank/DDBJ databases">
        <title>Genome assembly of strain Ka43.</title>
        <authorList>
            <person name="Kukolya J."/>
            <person name="Nagy I."/>
            <person name="Horvath B."/>
            <person name="Toth A."/>
        </authorList>
    </citation>
    <scope>NUCLEOTIDE SEQUENCE</scope>
    <source>
        <strain evidence="1">KB43</strain>
    </source>
</reference>
<dbReference type="AlphaFoldDB" id="A0A928YUH9"/>
<dbReference type="InterPro" id="IPR009659">
    <property type="entry name" value="DUF1249"/>
</dbReference>
<sequence>MGFVKTRYRVDFPLQMAECEANYHRLLKLMHGQPLRETWQIALAAGMADQCLQIRIVEKSRYTTTVQIEQLSIRLPNAVDWLQLPKLTVRLYHDARLAEVLAWENHKRVRPRYEYPNRQMYQSDEKLQINCFLGECLALCLEQGYSLENPLTLSCNG</sequence>
<proteinExistence type="predicted"/>
<evidence type="ECO:0000313" key="2">
    <source>
        <dbReference type="Proteomes" id="UP000652567"/>
    </source>
</evidence>